<comment type="domain">
    <text evidence="8">The C-terminus contains a calmodulin-binding domain, which binds calmodulin in a calcium-dependent fashion.</text>
</comment>
<keyword evidence="12" id="KW-1185">Reference proteome</keyword>
<dbReference type="Proteomes" id="UP000829196">
    <property type="component" value="Unassembled WGS sequence"/>
</dbReference>
<dbReference type="OrthoDB" id="1388414at2759"/>
<evidence type="ECO:0000256" key="6">
    <source>
        <dbReference type="ARBA" id="ARBA00023136"/>
    </source>
</evidence>
<feature type="transmembrane region" description="Helical" evidence="10">
    <location>
        <begin position="120"/>
        <end position="141"/>
    </location>
</feature>
<keyword evidence="3 8" id="KW-0812">Transmembrane</keyword>
<reference evidence="11" key="1">
    <citation type="journal article" date="2022" name="Front. Genet.">
        <title>Chromosome-Scale Assembly of the Dendrobium nobile Genome Provides Insights Into the Molecular Mechanism of the Biosynthesis of the Medicinal Active Ingredient of Dendrobium.</title>
        <authorList>
            <person name="Xu Q."/>
            <person name="Niu S.-C."/>
            <person name="Li K.-L."/>
            <person name="Zheng P.-J."/>
            <person name="Zhang X.-J."/>
            <person name="Jia Y."/>
            <person name="Liu Y."/>
            <person name="Niu Y.-X."/>
            <person name="Yu L.-H."/>
            <person name="Chen D.-F."/>
            <person name="Zhang G.-Q."/>
        </authorList>
    </citation>
    <scope>NUCLEOTIDE SEQUENCE</scope>
    <source>
        <tissue evidence="11">Leaf</tissue>
    </source>
</reference>
<feature type="transmembrane region" description="Helical" evidence="10">
    <location>
        <begin position="334"/>
        <end position="357"/>
    </location>
</feature>
<evidence type="ECO:0000256" key="10">
    <source>
        <dbReference type="SAM" id="Phobius"/>
    </source>
</evidence>
<dbReference type="GO" id="GO:0006952">
    <property type="term" value="P:defense response"/>
    <property type="evidence" value="ECO:0007669"/>
    <property type="project" value="UniProtKB-KW"/>
</dbReference>
<evidence type="ECO:0000313" key="12">
    <source>
        <dbReference type="Proteomes" id="UP000829196"/>
    </source>
</evidence>
<protein>
    <recommendedName>
        <fullName evidence="8">MLO-like protein</fullName>
    </recommendedName>
</protein>
<evidence type="ECO:0000256" key="3">
    <source>
        <dbReference type="ARBA" id="ARBA00022692"/>
    </source>
</evidence>
<proteinExistence type="inferred from homology"/>
<name>A0A8T3C286_DENNO</name>
<comment type="subcellular location">
    <subcellularLocation>
        <location evidence="1 8">Membrane</location>
        <topology evidence="1 8">Multi-pass membrane protein</topology>
    </subcellularLocation>
</comment>
<dbReference type="AlphaFoldDB" id="A0A8T3C286"/>
<sequence length="522" mass="59015">MKFIGWTTPGCGAKCPKEAGSSSLVAQRHEWISRGTRKRKALNQTVDQLKSGLRNMGFITLLLTVAKQPVSKICISRSLASSFLPCIDNSPFKSSEALVVENTCSEGNEPLLSPNGTQQLQILIMMLAVFHLTCSLTTLGLREIKMNKWELWEKETKTLDYKLSFDVRRIMLTKETVFGRRHLKFWSNNNILLWIVCLLRQFAGSVSKADYFTLRRGFINAHIGSNTIYNFQKFLRRTLDKEFKSLVLLVIGAKLEAIITQMCLKGSKHMVIISGEVSIKPNDKLFWFGKPQWLLYAIQFILIENSFQIAFIVWDLYTFGRPSCFHKETKYFVISIGISVTVQFMCAYITLPLYALVSQMGTSMKETVFADQVVAGLKHWHTMAKRNLSTNETNISIPSSPVAKPSCSSSSSYTVLKKMPSSKAWFSSPSASPTLPSSRAWFSSPSASPTLPSSRGIRRYSDQISSASAFEFPTERRELEEIQKVTEEKMKIGRNGTVGEISFRMWWTQEVVSPKDGRSRGR</sequence>
<evidence type="ECO:0000256" key="8">
    <source>
        <dbReference type="RuleBase" id="RU280816"/>
    </source>
</evidence>
<evidence type="ECO:0000256" key="4">
    <source>
        <dbReference type="ARBA" id="ARBA00022821"/>
    </source>
</evidence>
<dbReference type="EMBL" id="JAGYWB010000004">
    <property type="protein sequence ID" value="KAI0524420.1"/>
    <property type="molecule type" value="Genomic_DNA"/>
</dbReference>
<keyword evidence="4 8" id="KW-0611">Plant defense</keyword>
<organism evidence="11 12">
    <name type="scientific">Dendrobium nobile</name>
    <name type="common">Orchid</name>
    <dbReference type="NCBI Taxonomy" id="94219"/>
    <lineage>
        <taxon>Eukaryota</taxon>
        <taxon>Viridiplantae</taxon>
        <taxon>Streptophyta</taxon>
        <taxon>Embryophyta</taxon>
        <taxon>Tracheophyta</taxon>
        <taxon>Spermatophyta</taxon>
        <taxon>Magnoliopsida</taxon>
        <taxon>Liliopsida</taxon>
        <taxon>Asparagales</taxon>
        <taxon>Orchidaceae</taxon>
        <taxon>Epidendroideae</taxon>
        <taxon>Malaxideae</taxon>
        <taxon>Dendrobiinae</taxon>
        <taxon>Dendrobium</taxon>
    </lineage>
</organism>
<comment type="function">
    <text evidence="8">May be involved in modulation of pathogen defense and leaf cell death.</text>
</comment>
<dbReference type="PANTHER" id="PTHR31942:SF72">
    <property type="entry name" value="MLO-LIKE PROTEIN"/>
    <property type="match status" value="1"/>
</dbReference>
<evidence type="ECO:0000313" key="11">
    <source>
        <dbReference type="EMBL" id="KAI0524420.1"/>
    </source>
</evidence>
<gene>
    <name evidence="8" type="primary">MLO</name>
    <name evidence="11" type="ORF">KFK09_003788</name>
</gene>
<dbReference type="PANTHER" id="PTHR31942">
    <property type="entry name" value="MLO-LIKE PROTEIN 1"/>
    <property type="match status" value="1"/>
</dbReference>
<evidence type="ECO:0000256" key="5">
    <source>
        <dbReference type="ARBA" id="ARBA00022989"/>
    </source>
</evidence>
<evidence type="ECO:0000256" key="1">
    <source>
        <dbReference type="ARBA" id="ARBA00004141"/>
    </source>
</evidence>
<comment type="similarity">
    <text evidence="2 8">Belongs to the MLO family.</text>
</comment>
<dbReference type="GO" id="GO:0005516">
    <property type="term" value="F:calmodulin binding"/>
    <property type="evidence" value="ECO:0007669"/>
    <property type="project" value="UniProtKB-KW"/>
</dbReference>
<evidence type="ECO:0000256" key="7">
    <source>
        <dbReference type="ARBA" id="ARBA00023265"/>
    </source>
</evidence>
<keyword evidence="5 8" id="KW-1133">Transmembrane helix</keyword>
<feature type="compositionally biased region" description="Low complexity" evidence="9">
    <location>
        <begin position="437"/>
        <end position="454"/>
    </location>
</feature>
<feature type="transmembrane region" description="Helical" evidence="10">
    <location>
        <begin position="293"/>
        <end position="314"/>
    </location>
</feature>
<keyword evidence="6 8" id="KW-0472">Membrane</keyword>
<dbReference type="Pfam" id="PF03094">
    <property type="entry name" value="Mlo"/>
    <property type="match status" value="1"/>
</dbReference>
<evidence type="ECO:0000256" key="9">
    <source>
        <dbReference type="SAM" id="MobiDB-lite"/>
    </source>
</evidence>
<keyword evidence="8" id="KW-0112">Calmodulin-binding</keyword>
<accession>A0A8T3C286</accession>
<feature type="region of interest" description="Disordered" evidence="9">
    <location>
        <begin position="437"/>
        <end position="456"/>
    </location>
</feature>
<comment type="caution">
    <text evidence="11">The sequence shown here is derived from an EMBL/GenBank/DDBJ whole genome shotgun (WGS) entry which is preliminary data.</text>
</comment>
<dbReference type="GO" id="GO:0016020">
    <property type="term" value="C:membrane"/>
    <property type="evidence" value="ECO:0007669"/>
    <property type="project" value="UniProtKB-SubCell"/>
</dbReference>
<dbReference type="InterPro" id="IPR004326">
    <property type="entry name" value="Mlo"/>
</dbReference>
<evidence type="ECO:0000256" key="2">
    <source>
        <dbReference type="ARBA" id="ARBA00006574"/>
    </source>
</evidence>
<keyword evidence="7 8" id="KW-0568">Pathogenesis-related protein</keyword>